<protein>
    <submittedName>
        <fullName evidence="1">Uncharacterized protein</fullName>
    </submittedName>
</protein>
<organism evidence="1 2">
    <name type="scientific">Agromyces soli</name>
    <dbReference type="NCBI Taxonomy" id="659012"/>
    <lineage>
        <taxon>Bacteria</taxon>
        <taxon>Bacillati</taxon>
        <taxon>Actinomycetota</taxon>
        <taxon>Actinomycetes</taxon>
        <taxon>Micrococcales</taxon>
        <taxon>Microbacteriaceae</taxon>
        <taxon>Agromyces</taxon>
    </lineage>
</organism>
<gene>
    <name evidence="1" type="ORF">MTP13_16875</name>
</gene>
<reference evidence="1 2" key="1">
    <citation type="submission" date="2022-03" db="EMBL/GenBank/DDBJ databases">
        <title>Agromyces sp. isolated from the gut of P. brevitarsis seulensis larvae.</title>
        <authorList>
            <person name="Won M."/>
            <person name="Kwon S.-W."/>
        </authorList>
    </citation>
    <scope>NUCLEOTIDE SEQUENCE [LARGE SCALE GENOMIC DNA]</scope>
    <source>
        <strain evidence="1 2">KACC 16215</strain>
    </source>
</reference>
<evidence type="ECO:0000313" key="1">
    <source>
        <dbReference type="EMBL" id="UOE25961.1"/>
    </source>
</evidence>
<evidence type="ECO:0000313" key="2">
    <source>
        <dbReference type="Proteomes" id="UP000831304"/>
    </source>
</evidence>
<name>A0ABY4AS07_9MICO</name>
<dbReference type="Proteomes" id="UP000831304">
    <property type="component" value="Chromosome"/>
</dbReference>
<dbReference type="RefSeq" id="WP_243568806.1">
    <property type="nucleotide sequence ID" value="NZ_BAAARD010000006.1"/>
</dbReference>
<accession>A0ABY4AS07</accession>
<keyword evidence="2" id="KW-1185">Reference proteome</keyword>
<dbReference type="EMBL" id="CP094533">
    <property type="protein sequence ID" value="UOE25961.1"/>
    <property type="molecule type" value="Genomic_DNA"/>
</dbReference>
<proteinExistence type="predicted"/>
<sequence>MIRVLRDSEEWGSPHLELLQSNILEQLDAENMLCDLGLEADALERLAWALTANIQYAFDVRWAPKWVPKGSPHIWVQWDQTFARCNECLAESPALASENQARAWFSSHRVIHENTE</sequence>